<protein>
    <submittedName>
        <fullName evidence="1">Uncharacterized protein</fullName>
    </submittedName>
</protein>
<dbReference type="EMBL" id="AYTS01000023">
    <property type="protein sequence ID" value="OOP57600.1"/>
    <property type="molecule type" value="Genomic_DNA"/>
</dbReference>
<gene>
    <name evidence="1" type="ORF">AYP45_02320</name>
</gene>
<comment type="caution">
    <text evidence="1">The sequence shown here is derived from an EMBL/GenBank/DDBJ whole genome shotgun (WGS) entry which is preliminary data.</text>
</comment>
<sequence>MHVNLKDKGASQSLPCAKQMCSQLYTVLSVLARNTRDEAFSNGKKVGCLAPLLSTHFKQGWVLPKAKSNIYLFRFCMLLSMSVPNPFPLA</sequence>
<proteinExistence type="predicted"/>
<reference evidence="1 2" key="1">
    <citation type="journal article" date="2017" name="Water Res.">
        <title>Discovery and metagenomic analysis of an anammox bacterial enrichment related to Candidatus "Brocadia caroliniensis" in a full-scale glycerol-fed nitritation-denitritation separate centrate treatment process.</title>
        <authorList>
            <person name="Park H."/>
            <person name="Brotto A.C."/>
            <person name="van Loosdrecht M.C."/>
            <person name="Chandran K."/>
        </authorList>
    </citation>
    <scope>NUCLEOTIDE SEQUENCE [LARGE SCALE GENOMIC DNA]</scope>
    <source>
        <strain evidence="1">26THWARD</strain>
    </source>
</reference>
<dbReference type="AlphaFoldDB" id="A0A1V4AWT5"/>
<evidence type="ECO:0000313" key="1">
    <source>
        <dbReference type="EMBL" id="OOP57600.1"/>
    </source>
</evidence>
<evidence type="ECO:0000313" key="2">
    <source>
        <dbReference type="Proteomes" id="UP000189681"/>
    </source>
</evidence>
<accession>A0A1V4AWT5</accession>
<organism evidence="1 2">
    <name type="scientific">Candidatus Brocadia carolinensis</name>
    <dbReference type="NCBI Taxonomy" id="1004156"/>
    <lineage>
        <taxon>Bacteria</taxon>
        <taxon>Pseudomonadati</taxon>
        <taxon>Planctomycetota</taxon>
        <taxon>Candidatus Brocadiia</taxon>
        <taxon>Candidatus Brocadiales</taxon>
        <taxon>Candidatus Brocadiaceae</taxon>
        <taxon>Candidatus Brocadia</taxon>
    </lineage>
</organism>
<dbReference type="STRING" id="1004156.AYP45_02320"/>
<name>A0A1V4AWT5_9BACT</name>
<dbReference type="Proteomes" id="UP000189681">
    <property type="component" value="Unassembled WGS sequence"/>
</dbReference>